<dbReference type="InterPro" id="IPR011009">
    <property type="entry name" value="Kinase-like_dom_sf"/>
</dbReference>
<protein>
    <recommendedName>
        <fullName evidence="1">CHK kinase-like domain-containing protein</fullName>
    </recommendedName>
</protein>
<dbReference type="OrthoDB" id="6739446at2759"/>
<dbReference type="Pfam" id="PF02958">
    <property type="entry name" value="EcKL"/>
    <property type="match status" value="1"/>
</dbReference>
<evidence type="ECO:0000313" key="2">
    <source>
        <dbReference type="EMBL" id="ENN71895.1"/>
    </source>
</evidence>
<dbReference type="PANTHER" id="PTHR11012:SF30">
    <property type="entry name" value="PROTEIN KINASE-LIKE DOMAIN-CONTAINING"/>
    <property type="match status" value="1"/>
</dbReference>
<dbReference type="PANTHER" id="PTHR11012">
    <property type="entry name" value="PROTEIN KINASE-LIKE DOMAIN-CONTAINING"/>
    <property type="match status" value="1"/>
</dbReference>
<evidence type="ECO:0000313" key="3">
    <source>
        <dbReference type="EnsemblMetazoa" id="XP_019769071.1"/>
    </source>
</evidence>
<keyword evidence="4" id="KW-1185">Reference proteome</keyword>
<reference evidence="2 4" key="1">
    <citation type="journal article" date="2013" name="Genome Biol.">
        <title>Draft genome of the mountain pine beetle, Dendroctonus ponderosae Hopkins, a major forest pest.</title>
        <authorList>
            <person name="Keeling C.I."/>
            <person name="Yuen M.M."/>
            <person name="Liao N.Y."/>
            <person name="Docking T.R."/>
            <person name="Chan S.K."/>
            <person name="Taylor G.A."/>
            <person name="Palmquist D.L."/>
            <person name="Jackman S.D."/>
            <person name="Nguyen A."/>
            <person name="Li M."/>
            <person name="Henderson H."/>
            <person name="Janes J.K."/>
            <person name="Zhao Y."/>
            <person name="Pandoh P."/>
            <person name="Moore R."/>
            <person name="Sperling F.A."/>
            <person name="Huber D.P."/>
            <person name="Birol I."/>
            <person name="Jones S.J."/>
            <person name="Bohlmann J."/>
        </authorList>
    </citation>
    <scope>NUCLEOTIDE SEQUENCE</scope>
</reference>
<accession>N6TRK2</accession>
<dbReference type="SUPFAM" id="SSF56112">
    <property type="entry name" value="Protein kinase-like (PK-like)"/>
    <property type="match status" value="1"/>
</dbReference>
<evidence type="ECO:0000313" key="4">
    <source>
        <dbReference type="Proteomes" id="UP000019118"/>
    </source>
</evidence>
<organism evidence="2">
    <name type="scientific">Dendroctonus ponderosae</name>
    <name type="common">Mountain pine beetle</name>
    <dbReference type="NCBI Taxonomy" id="77166"/>
    <lineage>
        <taxon>Eukaryota</taxon>
        <taxon>Metazoa</taxon>
        <taxon>Ecdysozoa</taxon>
        <taxon>Arthropoda</taxon>
        <taxon>Hexapoda</taxon>
        <taxon>Insecta</taxon>
        <taxon>Pterygota</taxon>
        <taxon>Neoptera</taxon>
        <taxon>Endopterygota</taxon>
        <taxon>Coleoptera</taxon>
        <taxon>Polyphaga</taxon>
        <taxon>Cucujiformia</taxon>
        <taxon>Curculionidae</taxon>
        <taxon>Scolytinae</taxon>
        <taxon>Dendroctonus</taxon>
    </lineage>
</organism>
<gene>
    <name evidence="3" type="primary">109543690</name>
    <name evidence="2" type="ORF">YQE_11432</name>
</gene>
<dbReference type="EnsemblMetazoa" id="XM_019913512.1">
    <property type="protein sequence ID" value="XP_019769071.1"/>
    <property type="gene ID" value="LOC109543690"/>
</dbReference>
<dbReference type="OMA" id="CVREYEE"/>
<dbReference type="KEGG" id="dpa:109543690"/>
<dbReference type="EMBL" id="KB741250">
    <property type="protein sequence ID" value="ENN71895.1"/>
    <property type="molecule type" value="Genomic_DNA"/>
</dbReference>
<dbReference type="InterPro" id="IPR004119">
    <property type="entry name" value="EcKL"/>
</dbReference>
<reference evidence="3" key="2">
    <citation type="submission" date="2024-08" db="UniProtKB">
        <authorList>
            <consortium name="EnsemblMetazoa"/>
        </authorList>
    </citation>
    <scope>IDENTIFICATION</scope>
</reference>
<dbReference type="HOGENOM" id="CLU_010718_6_0_1"/>
<feature type="domain" description="CHK kinase-like" evidence="1">
    <location>
        <begin position="124"/>
        <end position="294"/>
    </location>
</feature>
<dbReference type="Proteomes" id="UP000019118">
    <property type="component" value="Unassembled WGS sequence"/>
</dbReference>
<name>N6TRK2_DENPD</name>
<dbReference type="InterPro" id="IPR015897">
    <property type="entry name" value="CHK_kinase-like"/>
</dbReference>
<dbReference type="SMART" id="SM00587">
    <property type="entry name" value="CHK"/>
    <property type="match status" value="1"/>
</dbReference>
<sequence>MSDPRDTFDPLIRKAFQSEGLKSYYLKFRGGNEKGEGYIGDIVFVDVFATKLDGAETVYSLVLKTGGKNKSMRQIVRLGFEREIYIYSKVIPAFWQLQEEYGMVKFASIPRCYLKILTDSQETLLLQDIKSVGFQLYDRKTVMNLDHIKLVLKVLGQWHALSFGLQSKHRLEFSRLTSKWKCPAEEIFVKSHVGKWMNLAQKHLLSVLEESGESELLLKYKQKTDNHMATSIVKDILYMEKEHVVITHGDCWNNNLMFKYENISEASPTDLCILDFQISTLSSPVIDLSYFIYAV</sequence>
<proteinExistence type="predicted"/>
<dbReference type="AlphaFoldDB" id="N6TRK2"/>
<feature type="non-terminal residue" evidence="2">
    <location>
        <position position="1"/>
    </location>
</feature>
<dbReference type="Gene3D" id="3.90.1200.10">
    <property type="match status" value="1"/>
</dbReference>
<evidence type="ECO:0000259" key="1">
    <source>
        <dbReference type="SMART" id="SM00587"/>
    </source>
</evidence>